<feature type="compositionally biased region" description="Basic and acidic residues" evidence="1">
    <location>
        <begin position="367"/>
        <end position="392"/>
    </location>
</feature>
<evidence type="ECO:0000256" key="1">
    <source>
        <dbReference type="SAM" id="MobiDB-lite"/>
    </source>
</evidence>
<dbReference type="OrthoDB" id="8249012at2759"/>
<name>A0A7R9G9T9_9CRUS</name>
<evidence type="ECO:0000313" key="2">
    <source>
        <dbReference type="EMBL" id="CAD7274451.1"/>
    </source>
</evidence>
<sequence>MEEGLRIVKVPATLTMPTVDRRALSKPGMTRLREPQRNAFADRWENAWSRLPTALPTNARPFPSANKSGRLAGFWPATGRLFLMTKPEVSFGLKATAPPALLPYHPTAGWAFPSSGVVSVVHFGLRGNSFLVVVAMASAVNWLDSRAFFDQANSAQFEHVLSRYKEALQHKCETKRKPAELQKLDTWFQEELPRILETRKPDIFFTHDELVQAIKWKLARGKFRPKLKELVQMNTPRVVMVETKKAWRQLTKKNVKSAITALSNLKGVAVLSVMAPEKVPFMADECLLAINKGEALDYSMNEFMQYLDNVEKLCERLNAEKPDFWTPHKVELALWSHYILSEMNPDSLDSVGTLTSGNALLTTEVTESTHDDKEPKKVSEDEDSRGSHEEHIVSSGDDELSRDSAGKMDSPRVTECHPESCDASNDSGVKMMQDVAAADSCDSAPSFDEPQAKKIRLEPTPATSDEKVE</sequence>
<proteinExistence type="predicted"/>
<dbReference type="EMBL" id="OA882289">
    <property type="protein sequence ID" value="CAD7274451.1"/>
    <property type="molecule type" value="Genomic_DNA"/>
</dbReference>
<protein>
    <submittedName>
        <fullName evidence="2">Uncharacterized protein</fullName>
    </submittedName>
</protein>
<reference evidence="2" key="1">
    <citation type="submission" date="2020-11" db="EMBL/GenBank/DDBJ databases">
        <authorList>
            <person name="Tran Van P."/>
        </authorList>
    </citation>
    <scope>NUCLEOTIDE SEQUENCE</scope>
</reference>
<dbReference type="AlphaFoldDB" id="A0A7R9G9T9"/>
<organism evidence="2">
    <name type="scientific">Notodromas monacha</name>
    <dbReference type="NCBI Taxonomy" id="399045"/>
    <lineage>
        <taxon>Eukaryota</taxon>
        <taxon>Metazoa</taxon>
        <taxon>Ecdysozoa</taxon>
        <taxon>Arthropoda</taxon>
        <taxon>Crustacea</taxon>
        <taxon>Oligostraca</taxon>
        <taxon>Ostracoda</taxon>
        <taxon>Podocopa</taxon>
        <taxon>Podocopida</taxon>
        <taxon>Cypridocopina</taxon>
        <taxon>Cypridoidea</taxon>
        <taxon>Cyprididae</taxon>
        <taxon>Notodromas</taxon>
    </lineage>
</organism>
<feature type="region of interest" description="Disordered" evidence="1">
    <location>
        <begin position="363"/>
        <end position="469"/>
    </location>
</feature>
<dbReference type="EMBL" id="CAJPEX010000252">
    <property type="protein sequence ID" value="CAG0914603.1"/>
    <property type="molecule type" value="Genomic_DNA"/>
</dbReference>
<keyword evidence="3" id="KW-1185">Reference proteome</keyword>
<dbReference type="PANTHER" id="PTHR21521">
    <property type="entry name" value="AMUN, ISOFORM A"/>
    <property type="match status" value="1"/>
</dbReference>
<gene>
    <name evidence="2" type="ORF">NMOB1V02_LOCUS2282</name>
</gene>
<feature type="compositionally biased region" description="Basic and acidic residues" evidence="1">
    <location>
        <begin position="399"/>
        <end position="420"/>
    </location>
</feature>
<evidence type="ECO:0000313" key="3">
    <source>
        <dbReference type="Proteomes" id="UP000678499"/>
    </source>
</evidence>
<dbReference type="Proteomes" id="UP000678499">
    <property type="component" value="Unassembled WGS sequence"/>
</dbReference>
<accession>A0A7R9G9T9</accession>
<dbReference type="PANTHER" id="PTHR21521:SF0">
    <property type="entry name" value="AMUN, ISOFORM A"/>
    <property type="match status" value="1"/>
</dbReference>